<evidence type="ECO:0000256" key="7">
    <source>
        <dbReference type="ARBA" id="ARBA00023237"/>
    </source>
</evidence>
<dbReference type="EMBL" id="FOCP01000001">
    <property type="protein sequence ID" value="SEM70765.1"/>
    <property type="molecule type" value="Genomic_DNA"/>
</dbReference>
<keyword evidence="6" id="KW-0472">Membrane</keyword>
<dbReference type="Gene3D" id="1.20.1600.10">
    <property type="entry name" value="Outer membrane efflux proteins (OEP)"/>
    <property type="match status" value="1"/>
</dbReference>
<evidence type="ECO:0000256" key="3">
    <source>
        <dbReference type="ARBA" id="ARBA00022448"/>
    </source>
</evidence>
<evidence type="ECO:0000313" key="9">
    <source>
        <dbReference type="Proteomes" id="UP000199459"/>
    </source>
</evidence>
<keyword evidence="4" id="KW-1134">Transmembrane beta strand</keyword>
<dbReference type="GO" id="GO:0009279">
    <property type="term" value="C:cell outer membrane"/>
    <property type="evidence" value="ECO:0007669"/>
    <property type="project" value="UniProtKB-SubCell"/>
</dbReference>
<keyword evidence="5" id="KW-0812">Transmembrane</keyword>
<evidence type="ECO:0000256" key="1">
    <source>
        <dbReference type="ARBA" id="ARBA00004442"/>
    </source>
</evidence>
<dbReference type="SUPFAM" id="SSF56954">
    <property type="entry name" value="Outer membrane efflux proteins (OEP)"/>
    <property type="match status" value="1"/>
</dbReference>
<dbReference type="GO" id="GO:0015562">
    <property type="term" value="F:efflux transmembrane transporter activity"/>
    <property type="evidence" value="ECO:0007669"/>
    <property type="project" value="InterPro"/>
</dbReference>
<proteinExistence type="inferred from homology"/>
<dbReference type="GO" id="GO:1990281">
    <property type="term" value="C:efflux pump complex"/>
    <property type="evidence" value="ECO:0007669"/>
    <property type="project" value="TreeGrafter"/>
</dbReference>
<dbReference type="STRING" id="917.SAMN05216326_12321"/>
<protein>
    <submittedName>
        <fullName evidence="8">Outer membrane protein TolC</fullName>
    </submittedName>
</protein>
<dbReference type="PANTHER" id="PTHR30026">
    <property type="entry name" value="OUTER MEMBRANE PROTEIN TOLC"/>
    <property type="match status" value="1"/>
</dbReference>
<dbReference type="GO" id="GO:0015288">
    <property type="term" value="F:porin activity"/>
    <property type="evidence" value="ECO:0007669"/>
    <property type="project" value="TreeGrafter"/>
</dbReference>
<evidence type="ECO:0000256" key="6">
    <source>
        <dbReference type="ARBA" id="ARBA00023136"/>
    </source>
</evidence>
<dbReference type="InterPro" id="IPR003423">
    <property type="entry name" value="OMP_efflux"/>
</dbReference>
<sequence>MRGDMPRIIQNKLVLILILTVISSQLSADESAVFAPDAGEAAARESTAQMFTLDQAIDYALSNNPDLQIAIERIKQAEARLGVALAAFYPQISARASYEHSNNPAQVFAMIVAQRDFDASAMQNINSPGYRQNFRPEIIGSLSLFRGGQDYQKSRAAELGVDAAEFERSSVRNALVEAVTVSYYAYLSAREAVKVARDSIYAISSELNQTKLRYEAGTTLKSEVLSLDVKLAEAKEAEIRAANGIELSKTSIANLLGLENPGAFAVATTSRLNRPGIRASFNELLERALTERPEIMAAARQVEISERELKVELGAYLPKADAFVSYGQNSQSPGFSGQQDNVSVGVAVEMNLFSGFSTRQRVSAAQRKVKEMREMERKTRLAIEQEVKTAFLRLKEALARLQVSEVSVVAAEEAFRLVHEERRAGMATVTRYIESEVARNNAQSNSIAAHYDALSAEISLKKAIGDWK</sequence>
<gene>
    <name evidence="8" type="ORF">SAMN05216325_101179</name>
</gene>
<comment type="subcellular location">
    <subcellularLocation>
        <location evidence="1">Cell outer membrane</location>
    </subcellularLocation>
</comment>
<keyword evidence="3" id="KW-0813">Transport</keyword>
<reference evidence="8 9" key="1">
    <citation type="submission" date="2016-10" db="EMBL/GenBank/DDBJ databases">
        <authorList>
            <person name="de Groot N.N."/>
        </authorList>
    </citation>
    <scope>NUCLEOTIDE SEQUENCE [LARGE SCALE GENOMIC DNA]</scope>
    <source>
        <strain evidence="8 9">Nm22</strain>
    </source>
</reference>
<keyword evidence="7" id="KW-0998">Cell outer membrane</keyword>
<dbReference type="AlphaFoldDB" id="A0A1H8AJ23"/>
<dbReference type="Proteomes" id="UP000199459">
    <property type="component" value="Unassembled WGS sequence"/>
</dbReference>
<dbReference type="PANTHER" id="PTHR30026:SF20">
    <property type="entry name" value="OUTER MEMBRANE PROTEIN TOLC"/>
    <property type="match status" value="1"/>
</dbReference>
<comment type="similarity">
    <text evidence="2">Belongs to the outer membrane factor (OMF) (TC 1.B.17) family.</text>
</comment>
<dbReference type="Pfam" id="PF02321">
    <property type="entry name" value="OEP"/>
    <property type="match status" value="2"/>
</dbReference>
<dbReference type="InterPro" id="IPR051906">
    <property type="entry name" value="TolC-like"/>
</dbReference>
<accession>A0A1H8AJ23</accession>
<evidence type="ECO:0000256" key="5">
    <source>
        <dbReference type="ARBA" id="ARBA00022692"/>
    </source>
</evidence>
<evidence type="ECO:0000313" key="8">
    <source>
        <dbReference type="EMBL" id="SEM70765.1"/>
    </source>
</evidence>
<name>A0A1H8AJ23_9PROT</name>
<evidence type="ECO:0000256" key="4">
    <source>
        <dbReference type="ARBA" id="ARBA00022452"/>
    </source>
</evidence>
<evidence type="ECO:0000256" key="2">
    <source>
        <dbReference type="ARBA" id="ARBA00007613"/>
    </source>
</evidence>
<organism evidence="8 9">
    <name type="scientific">Nitrosomonas marina</name>
    <dbReference type="NCBI Taxonomy" id="917"/>
    <lineage>
        <taxon>Bacteria</taxon>
        <taxon>Pseudomonadati</taxon>
        <taxon>Pseudomonadota</taxon>
        <taxon>Betaproteobacteria</taxon>
        <taxon>Nitrosomonadales</taxon>
        <taxon>Nitrosomonadaceae</taxon>
        <taxon>Nitrosomonas</taxon>
    </lineage>
</organism>